<reference evidence="1" key="2">
    <citation type="submission" date="2017-06" db="EMBL/GenBank/DDBJ databases">
        <title>WGS assembly of Brachypodium distachyon.</title>
        <authorList>
            <consortium name="The International Brachypodium Initiative"/>
            <person name="Lucas S."/>
            <person name="Harmon-Smith M."/>
            <person name="Lail K."/>
            <person name="Tice H."/>
            <person name="Grimwood J."/>
            <person name="Bruce D."/>
            <person name="Barry K."/>
            <person name="Shu S."/>
            <person name="Lindquist E."/>
            <person name="Wang M."/>
            <person name="Pitluck S."/>
            <person name="Vogel J.P."/>
            <person name="Garvin D.F."/>
            <person name="Mockler T.C."/>
            <person name="Schmutz J."/>
            <person name="Rokhsar D."/>
            <person name="Bevan M.W."/>
        </authorList>
    </citation>
    <scope>NUCLEOTIDE SEQUENCE</scope>
    <source>
        <strain evidence="1">Bd21</strain>
    </source>
</reference>
<name>A0A2K2DF51_BRADI</name>
<evidence type="ECO:0000313" key="2">
    <source>
        <dbReference type="EnsemblPlants" id="PNT72921"/>
    </source>
</evidence>
<organism evidence="1">
    <name type="scientific">Brachypodium distachyon</name>
    <name type="common">Purple false brome</name>
    <name type="synonym">Trachynia distachya</name>
    <dbReference type="NCBI Taxonomy" id="15368"/>
    <lineage>
        <taxon>Eukaryota</taxon>
        <taxon>Viridiplantae</taxon>
        <taxon>Streptophyta</taxon>
        <taxon>Embryophyta</taxon>
        <taxon>Tracheophyta</taxon>
        <taxon>Spermatophyta</taxon>
        <taxon>Magnoliopsida</taxon>
        <taxon>Liliopsida</taxon>
        <taxon>Poales</taxon>
        <taxon>Poaceae</taxon>
        <taxon>BOP clade</taxon>
        <taxon>Pooideae</taxon>
        <taxon>Stipodae</taxon>
        <taxon>Brachypodieae</taxon>
        <taxon>Brachypodium</taxon>
    </lineage>
</organism>
<protein>
    <recommendedName>
        <fullName evidence="4">Apple domain-containing protein</fullName>
    </recommendedName>
</protein>
<proteinExistence type="predicted"/>
<dbReference type="Gramene" id="PNT72921">
    <property type="protein sequence ID" value="PNT72921"/>
    <property type="gene ID" value="BRADI_2g50961v3"/>
</dbReference>
<keyword evidence="3" id="KW-1185">Reference proteome</keyword>
<evidence type="ECO:0008006" key="4">
    <source>
        <dbReference type="Google" id="ProtNLM"/>
    </source>
</evidence>
<gene>
    <name evidence="1" type="ORF">BRADI_2g50961v3</name>
</gene>
<dbReference type="OrthoDB" id="740822at2759"/>
<sequence>MDASGITMLDSSGRPMARNLPAVEKSGAGLQAVRFFELGDNGNLGLYFFDQGLNGFSTTYKALGFCELPLTPEGVYSSSGTCDDFSLYGIHLPRPPPLTCNMTSSYDMVELTGVTTVLKADSPLTNVTMQQCVDWCLQGCSCTVALHVRDDGASIMNDMAGGVCNQYGLTAGVREVIGGSARSSYWVKVVKRSTYYARGSWAGETAARARRARRSRSRRRLG</sequence>
<accession>A0A2K2DF51</accession>
<dbReference type="Proteomes" id="UP000008810">
    <property type="component" value="Chromosome 2"/>
</dbReference>
<reference evidence="2" key="3">
    <citation type="submission" date="2018-08" db="UniProtKB">
        <authorList>
            <consortium name="EnsemblPlants"/>
        </authorList>
    </citation>
    <scope>IDENTIFICATION</scope>
    <source>
        <strain evidence="2">cv. Bd21</strain>
    </source>
</reference>
<evidence type="ECO:0000313" key="3">
    <source>
        <dbReference type="Proteomes" id="UP000008810"/>
    </source>
</evidence>
<evidence type="ECO:0000313" key="1">
    <source>
        <dbReference type="EMBL" id="PNT72921.1"/>
    </source>
</evidence>
<reference evidence="1 2" key="1">
    <citation type="journal article" date="2010" name="Nature">
        <title>Genome sequencing and analysis of the model grass Brachypodium distachyon.</title>
        <authorList>
            <consortium name="International Brachypodium Initiative"/>
        </authorList>
    </citation>
    <scope>NUCLEOTIDE SEQUENCE [LARGE SCALE GENOMIC DNA]</scope>
    <source>
        <strain evidence="1 2">Bd21</strain>
    </source>
</reference>
<dbReference type="InParanoid" id="A0A2K2DF51"/>
<dbReference type="AlphaFoldDB" id="A0A2K2DF51"/>
<dbReference type="EnsemblPlants" id="PNT72921">
    <property type="protein sequence ID" value="PNT72921"/>
    <property type="gene ID" value="BRADI_2g50961v3"/>
</dbReference>
<dbReference type="EMBL" id="CM000881">
    <property type="protein sequence ID" value="PNT72921.1"/>
    <property type="molecule type" value="Genomic_DNA"/>
</dbReference>